<dbReference type="Pfam" id="PF00892">
    <property type="entry name" value="EamA"/>
    <property type="match status" value="2"/>
</dbReference>
<evidence type="ECO:0000256" key="1">
    <source>
        <dbReference type="SAM" id="Phobius"/>
    </source>
</evidence>
<dbReference type="PANTHER" id="PTHR22911:SF135">
    <property type="entry name" value="BLR4310 PROTEIN"/>
    <property type="match status" value="1"/>
</dbReference>
<dbReference type="EMBL" id="BJYZ01000013">
    <property type="protein sequence ID" value="GEO38948.1"/>
    <property type="molecule type" value="Genomic_DNA"/>
</dbReference>
<feature type="transmembrane region" description="Helical" evidence="1">
    <location>
        <begin position="190"/>
        <end position="213"/>
    </location>
</feature>
<comment type="caution">
    <text evidence="3">The sequence shown here is derived from an EMBL/GenBank/DDBJ whole genome shotgun (WGS) entry which is preliminary data.</text>
</comment>
<feature type="transmembrane region" description="Helical" evidence="1">
    <location>
        <begin position="158"/>
        <end position="178"/>
    </location>
</feature>
<evidence type="ECO:0000313" key="3">
    <source>
        <dbReference type="EMBL" id="GEO38948.1"/>
    </source>
</evidence>
<feature type="transmembrane region" description="Helical" evidence="1">
    <location>
        <begin position="50"/>
        <end position="72"/>
    </location>
</feature>
<keyword evidence="1" id="KW-1133">Transmembrane helix</keyword>
<evidence type="ECO:0000259" key="2">
    <source>
        <dbReference type="Pfam" id="PF00892"/>
    </source>
</evidence>
<dbReference type="RefSeq" id="WP_244619533.1">
    <property type="nucleotide sequence ID" value="NZ_BJYZ01000013.1"/>
</dbReference>
<proteinExistence type="predicted"/>
<feature type="transmembrane region" description="Helical" evidence="1">
    <location>
        <begin position="84"/>
        <end position="102"/>
    </location>
</feature>
<protein>
    <submittedName>
        <fullName evidence="3">DMT transporter permease</fullName>
    </submittedName>
</protein>
<dbReference type="PANTHER" id="PTHR22911">
    <property type="entry name" value="ACYL-MALONYL CONDENSING ENZYME-RELATED"/>
    <property type="match status" value="1"/>
</dbReference>
<dbReference type="SUPFAM" id="SSF103481">
    <property type="entry name" value="Multidrug resistance efflux transporter EmrE"/>
    <property type="match status" value="2"/>
</dbReference>
<feature type="transmembrane region" description="Helical" evidence="1">
    <location>
        <begin position="248"/>
        <end position="267"/>
    </location>
</feature>
<name>A0A512DR22_9PROT</name>
<dbReference type="InterPro" id="IPR000620">
    <property type="entry name" value="EamA_dom"/>
</dbReference>
<evidence type="ECO:0000313" key="4">
    <source>
        <dbReference type="Proteomes" id="UP000321523"/>
    </source>
</evidence>
<dbReference type="Proteomes" id="UP000321523">
    <property type="component" value="Unassembled WGS sequence"/>
</dbReference>
<dbReference type="AlphaFoldDB" id="A0A512DR22"/>
<feature type="transmembrane region" description="Helical" evidence="1">
    <location>
        <begin position="108"/>
        <end position="128"/>
    </location>
</feature>
<dbReference type="InterPro" id="IPR037185">
    <property type="entry name" value="EmrE-like"/>
</dbReference>
<reference evidence="3 4" key="1">
    <citation type="submission" date="2019-07" db="EMBL/GenBank/DDBJ databases">
        <title>Whole genome shotgun sequence of Skermanella aerolata NBRC 106429.</title>
        <authorList>
            <person name="Hosoyama A."/>
            <person name="Uohara A."/>
            <person name="Ohji S."/>
            <person name="Ichikawa N."/>
        </authorList>
    </citation>
    <scope>NUCLEOTIDE SEQUENCE [LARGE SCALE GENOMIC DNA]</scope>
    <source>
        <strain evidence="3 4">NBRC 106429</strain>
    </source>
</reference>
<keyword evidence="1" id="KW-0812">Transmembrane</keyword>
<feature type="domain" description="EamA" evidence="2">
    <location>
        <begin position="20"/>
        <end position="152"/>
    </location>
</feature>
<accession>A0A512DR22</accession>
<sequence length="301" mass="31381">MSSPASLADPSASSAAENRLGILCMVTGMALFTLNDAMGKWLVETCPVPLILAVRSASALLILAPLVMRAGFSSVFRVPDPGRHLIRNVLIVAEVAFFYLAVREMPLADVMTIYMAAPLLVTALSVPLLGEKVGLRRWIAVGIGFAGVVLVLRPGGDFLSAGTPLALAGSLTFALTLISTRSLRGASGLTLITTQTLGVGVAGTVALPFVWVAPSLLELSLIGVLGVVALVAHVLVNHSLKLSPAAVVAPYQYTSLVWAMALGWAFWGDVPDLPVAFGAALIIGSGMFVFHREQQLAKAAS</sequence>
<feature type="transmembrane region" description="Helical" evidence="1">
    <location>
        <begin position="219"/>
        <end position="236"/>
    </location>
</feature>
<feature type="transmembrane region" description="Helical" evidence="1">
    <location>
        <begin position="273"/>
        <end position="290"/>
    </location>
</feature>
<organism evidence="3 4">
    <name type="scientific">Skermanella aerolata</name>
    <dbReference type="NCBI Taxonomy" id="393310"/>
    <lineage>
        <taxon>Bacteria</taxon>
        <taxon>Pseudomonadati</taxon>
        <taxon>Pseudomonadota</taxon>
        <taxon>Alphaproteobacteria</taxon>
        <taxon>Rhodospirillales</taxon>
        <taxon>Azospirillaceae</taxon>
        <taxon>Skermanella</taxon>
    </lineage>
</organism>
<gene>
    <name evidence="3" type="ORF">SAE02_30960</name>
</gene>
<feature type="domain" description="EamA" evidence="2">
    <location>
        <begin position="163"/>
        <end position="288"/>
    </location>
</feature>
<feature type="transmembrane region" description="Helical" evidence="1">
    <location>
        <begin position="135"/>
        <end position="152"/>
    </location>
</feature>
<keyword evidence="1" id="KW-0472">Membrane</keyword>
<dbReference type="GO" id="GO:0016020">
    <property type="term" value="C:membrane"/>
    <property type="evidence" value="ECO:0007669"/>
    <property type="project" value="InterPro"/>
</dbReference>
<dbReference type="Gene3D" id="1.10.3730.20">
    <property type="match status" value="1"/>
</dbReference>
<keyword evidence="4" id="KW-1185">Reference proteome</keyword>